<comment type="caution">
    <text evidence="2">The sequence shown here is derived from an EMBL/GenBank/DDBJ whole genome shotgun (WGS) entry which is preliminary data.</text>
</comment>
<dbReference type="Pfam" id="PF16116">
    <property type="entry name" value="DUF4832"/>
    <property type="match status" value="1"/>
</dbReference>
<sequence>FKLNADPRKWLPGQNVTVSQNVTLPADMPKGNYAVLLNLPDPMAALRGRPEYSIQLANTNAWEASTGFNSLNHTVGVGS</sequence>
<dbReference type="InterPro" id="IPR032267">
    <property type="entry name" value="DUF4832"/>
</dbReference>
<feature type="non-terminal residue" evidence="2">
    <location>
        <position position="1"/>
    </location>
</feature>
<name>A0ABU6J7V4_9BURK</name>
<protein>
    <submittedName>
        <fullName evidence="2">DUF4832 domain-containing protein</fullName>
    </submittedName>
</protein>
<feature type="domain" description="DUF4832" evidence="1">
    <location>
        <begin position="2"/>
        <end position="58"/>
    </location>
</feature>
<dbReference type="RefSeq" id="WP_326506000.1">
    <property type="nucleotide sequence ID" value="NZ_JAWIIV010000006.1"/>
</dbReference>
<dbReference type="Proteomes" id="UP001352263">
    <property type="component" value="Unassembled WGS sequence"/>
</dbReference>
<dbReference type="EMBL" id="JAWIIV010000006">
    <property type="protein sequence ID" value="MEC4719279.1"/>
    <property type="molecule type" value="Genomic_DNA"/>
</dbReference>
<evidence type="ECO:0000313" key="3">
    <source>
        <dbReference type="Proteomes" id="UP001352263"/>
    </source>
</evidence>
<evidence type="ECO:0000313" key="2">
    <source>
        <dbReference type="EMBL" id="MEC4719279.1"/>
    </source>
</evidence>
<reference evidence="2 3" key="1">
    <citation type="submission" date="2023-10" db="EMBL/GenBank/DDBJ databases">
        <title>Noviherbaspirillum sp. CPCC 100848 genome assembly.</title>
        <authorList>
            <person name="Li X.Y."/>
            <person name="Fang X.M."/>
        </authorList>
    </citation>
    <scope>NUCLEOTIDE SEQUENCE [LARGE SCALE GENOMIC DNA]</scope>
    <source>
        <strain evidence="2 3">CPCC 100848</strain>
    </source>
</reference>
<accession>A0ABU6J7V4</accession>
<organism evidence="2 3">
    <name type="scientific">Noviherbaspirillum album</name>
    <dbReference type="NCBI Taxonomy" id="3080276"/>
    <lineage>
        <taxon>Bacteria</taxon>
        <taxon>Pseudomonadati</taxon>
        <taxon>Pseudomonadota</taxon>
        <taxon>Betaproteobacteria</taxon>
        <taxon>Burkholderiales</taxon>
        <taxon>Oxalobacteraceae</taxon>
        <taxon>Noviherbaspirillum</taxon>
    </lineage>
</organism>
<proteinExistence type="predicted"/>
<evidence type="ECO:0000259" key="1">
    <source>
        <dbReference type="Pfam" id="PF16116"/>
    </source>
</evidence>
<keyword evidence="3" id="KW-1185">Reference proteome</keyword>
<gene>
    <name evidence="2" type="ORF">RY831_08975</name>
</gene>